<dbReference type="AlphaFoldDB" id="A0A0M2PXN1"/>
<evidence type="ECO:0000313" key="3">
    <source>
        <dbReference type="Proteomes" id="UP000034681"/>
    </source>
</evidence>
<evidence type="ECO:0000256" key="1">
    <source>
        <dbReference type="SAM" id="MobiDB-lite"/>
    </source>
</evidence>
<gene>
    <name evidence="2" type="ORF">PROH_00275</name>
</gene>
<organism evidence="2 3">
    <name type="scientific">Prochlorothrix hollandica PCC 9006 = CALU 1027</name>
    <dbReference type="NCBI Taxonomy" id="317619"/>
    <lineage>
        <taxon>Bacteria</taxon>
        <taxon>Bacillati</taxon>
        <taxon>Cyanobacteriota</taxon>
        <taxon>Cyanophyceae</taxon>
        <taxon>Prochlorotrichales</taxon>
        <taxon>Prochlorotrichaceae</taxon>
        <taxon>Prochlorothrix</taxon>
    </lineage>
</organism>
<proteinExistence type="predicted"/>
<reference evidence="2" key="1">
    <citation type="submission" date="2012-04" db="EMBL/GenBank/DDBJ databases">
        <authorList>
            <person name="Borisov I.G."/>
            <person name="Ivanikova N.V."/>
            <person name="Pinevich A.V."/>
        </authorList>
    </citation>
    <scope>NUCLEOTIDE SEQUENCE</scope>
    <source>
        <strain evidence="2">CALU 1027</strain>
    </source>
</reference>
<keyword evidence="3" id="KW-1185">Reference proteome</keyword>
<comment type="caution">
    <text evidence="2">The sequence shown here is derived from an EMBL/GenBank/DDBJ whole genome shotgun (WGS) entry which is preliminary data.</text>
</comment>
<protein>
    <submittedName>
        <fullName evidence="2">Uncharacterized protein</fullName>
    </submittedName>
</protein>
<feature type="region of interest" description="Disordered" evidence="1">
    <location>
        <begin position="48"/>
        <end position="77"/>
    </location>
</feature>
<dbReference type="EMBL" id="AJTX02000002">
    <property type="protein sequence ID" value="KKJ00925.1"/>
    <property type="molecule type" value="Genomic_DNA"/>
</dbReference>
<name>A0A0M2PXN1_PROHO</name>
<dbReference type="Proteomes" id="UP000034681">
    <property type="component" value="Unassembled WGS sequence"/>
</dbReference>
<sequence>MALWIWMKFTRFSIEPISTVMAKLTLRNSVVTLKGYRLRVIDSETRDNALNPQPLLPGREKGSQNSSKSLSRFGRGI</sequence>
<accession>A0A0M2PXN1</accession>
<evidence type="ECO:0000313" key="2">
    <source>
        <dbReference type="EMBL" id="KKJ00925.1"/>
    </source>
</evidence>